<feature type="compositionally biased region" description="Polar residues" evidence="1">
    <location>
        <begin position="1327"/>
        <end position="1339"/>
    </location>
</feature>
<dbReference type="EMBL" id="JAPWDS010000006">
    <property type="protein sequence ID" value="KAJ5494100.1"/>
    <property type="molecule type" value="Genomic_DNA"/>
</dbReference>
<dbReference type="SUPFAM" id="SSF53474">
    <property type="entry name" value="alpha/beta-Hydrolases"/>
    <property type="match status" value="1"/>
</dbReference>
<dbReference type="Proteomes" id="UP001149954">
    <property type="component" value="Unassembled WGS sequence"/>
</dbReference>
<name>A0A9W9XK48_9EURO</name>
<evidence type="ECO:0000256" key="1">
    <source>
        <dbReference type="SAM" id="MobiDB-lite"/>
    </source>
</evidence>
<evidence type="ECO:0000313" key="4">
    <source>
        <dbReference type="Proteomes" id="UP001149954"/>
    </source>
</evidence>
<dbReference type="Gene3D" id="3.40.50.1820">
    <property type="entry name" value="alpha/beta hydrolase"/>
    <property type="match status" value="1"/>
</dbReference>
<feature type="compositionally biased region" description="Low complexity" evidence="1">
    <location>
        <begin position="1494"/>
        <end position="1508"/>
    </location>
</feature>
<comment type="caution">
    <text evidence="3">The sequence shown here is derived from an EMBL/GenBank/DDBJ whole genome shotgun (WGS) entry which is preliminary data.</text>
</comment>
<dbReference type="Gene3D" id="3.40.50.300">
    <property type="entry name" value="P-loop containing nucleotide triphosphate hydrolases"/>
    <property type="match status" value="1"/>
</dbReference>
<feature type="domain" description="NB-ARC" evidence="2">
    <location>
        <begin position="413"/>
        <end position="586"/>
    </location>
</feature>
<organism evidence="3 4">
    <name type="scientific">Penicillium fimorum</name>
    <dbReference type="NCBI Taxonomy" id="1882269"/>
    <lineage>
        <taxon>Eukaryota</taxon>
        <taxon>Fungi</taxon>
        <taxon>Dikarya</taxon>
        <taxon>Ascomycota</taxon>
        <taxon>Pezizomycotina</taxon>
        <taxon>Eurotiomycetes</taxon>
        <taxon>Eurotiomycetidae</taxon>
        <taxon>Eurotiales</taxon>
        <taxon>Aspergillaceae</taxon>
        <taxon>Penicillium</taxon>
    </lineage>
</organism>
<keyword evidence="4" id="KW-1185">Reference proteome</keyword>
<evidence type="ECO:0000259" key="2">
    <source>
        <dbReference type="Pfam" id="PF00931"/>
    </source>
</evidence>
<feature type="compositionally biased region" description="Polar residues" evidence="1">
    <location>
        <begin position="1063"/>
        <end position="1085"/>
    </location>
</feature>
<dbReference type="PANTHER" id="PTHR48187">
    <property type="entry name" value="LD21810P"/>
    <property type="match status" value="1"/>
</dbReference>
<dbReference type="GO" id="GO:0072330">
    <property type="term" value="P:monocarboxylic acid biosynthetic process"/>
    <property type="evidence" value="ECO:0007669"/>
    <property type="project" value="UniProtKB-ARBA"/>
</dbReference>
<gene>
    <name evidence="3" type="ORF">N7463_010187</name>
</gene>
<dbReference type="SUPFAM" id="SSF52540">
    <property type="entry name" value="P-loop containing nucleoside triphosphate hydrolases"/>
    <property type="match status" value="1"/>
</dbReference>
<dbReference type="InterPro" id="IPR002182">
    <property type="entry name" value="NB-ARC"/>
</dbReference>
<dbReference type="InterPro" id="IPR029058">
    <property type="entry name" value="AB_hydrolase_fold"/>
</dbReference>
<proteinExistence type="predicted"/>
<feature type="region of interest" description="Disordered" evidence="1">
    <location>
        <begin position="1272"/>
        <end position="1344"/>
    </location>
</feature>
<feature type="region of interest" description="Disordered" evidence="1">
    <location>
        <begin position="894"/>
        <end position="958"/>
    </location>
</feature>
<dbReference type="InterPro" id="IPR027417">
    <property type="entry name" value="P-loop_NTPase"/>
</dbReference>
<dbReference type="Pfam" id="PF00931">
    <property type="entry name" value="NB-ARC"/>
    <property type="match status" value="1"/>
</dbReference>
<accession>A0A9W9XK48</accession>
<dbReference type="PANTHER" id="PTHR48187:SF2">
    <property type="entry name" value="LD21810P"/>
    <property type="match status" value="1"/>
</dbReference>
<feature type="region of interest" description="Disordered" evidence="1">
    <location>
        <begin position="1493"/>
        <end position="1516"/>
    </location>
</feature>
<dbReference type="GO" id="GO:0017000">
    <property type="term" value="P:antibiotic biosynthetic process"/>
    <property type="evidence" value="ECO:0007669"/>
    <property type="project" value="UniProtKB-ARBA"/>
</dbReference>
<reference evidence="3" key="1">
    <citation type="submission" date="2022-12" db="EMBL/GenBank/DDBJ databases">
        <authorList>
            <person name="Petersen C."/>
        </authorList>
    </citation>
    <scope>NUCLEOTIDE SEQUENCE</scope>
    <source>
        <strain evidence="3">IBT 29495</strain>
    </source>
</reference>
<sequence>MSRPRIVDPKAIKAFGLTQIYTPRDDPTIDIVFVHGLNGHPHDSWTSKNTGCFWPTDLLPDVLASQRPRILTYGYNANVATFTDGASRDTVVSHAETLASSLAANRNLRDCSNRPIVFICHSLGGLIVKRALIYSRSLSSEKTEHLRSVYVSTFGILFLGTPHNGSDIAKWGLLLQNICSAVFPKRFMETSPQLVKALRTNNETLQHINSLFVDIMGRFHIYFFHETQSTDVRGTREVIVDEQSAAPYMEGVERAGIEADHSHMCKFDDDNAAGYEVVAEAILRYSRQAPAVITDRWVEEKNARTQEKKAKAKEIYGGESCAELDVLAPYLLPAPEVSVTLRDYEIEEPPADFIIDQNILPLPRGPATEGRNSPVSGLENSGILQHPNCPTKDSSLFVAPAGFHPNAIFFGMEKELEVLHNRLFKAKARRENTMAVLISGVPGSGKTHLARQYVFTHRDCYPGGIFWIDAKSRESTYKCFWEIAQKATLVEQMVTVNPEYNETEKYVNAVRLWLQTRRDWLLVFDGVTFDRDDDINKFREVLPWSKQCSIIYTSVDTTLRKKQRLYEPYCLMISRLQVEDACKLLFKDLGIKRATPEQISKATRIVEHYECLPLAIHAIGHRLNATGKPIEKYHVKSQVTDKKLAEPFLSIMNDLFRLQQKQALHLINLLSFLGHQVPVGLLNLGRAAMAAENLEIQTSAQAGEDPDLDTTLGTLIHYGLIERISDADLFQQRSSMHRFEGDQMSSNVKAVPELSDSLTESSQEGFFSIYRHEPVVDVVKIHSVVQGFCRDELRIKDEENKGTMNKNDPGFFDTWLIVVTRFLITSYEAAMERMAHYEDCGLVRDYREYETHASRLLELFPKKATIDFHPPIVRETRENLRQLTKFISKEIANMSPSSSHHSIRKQKSVFDRSSSSSSSFRDSSADEGLSRRSTFNWSDLGSPRAESPEEMTMPPPRFRLELFPPHIFRQNGYESEEGYETDGEVMEAIPISPSMSQMSQATEKPIKTPPSSSTPPTIGLSEWQVVNRHSKPRLNKEDQIKRWKKGSRRFRDTKIDTPLVKLSSVQGKGSSSRTSAAEMASSLTPASEAEQALAAVRRYSDSQASADAPQPTITPPPANKENMPTYANVATRRMLEVDATVKRHPSPVPVMQALDPASGLHSNDGLQIKPSTESLDSQAGYTFTSPLAHDVSGELMTEPLSRSTYSEPEFNMPNYHQGTNLHTAPGSRLPSRRASVAHLGVPRGLSASVPSLLPHPPPLPHDENISVAFQGRRRSSQLASGPITASDDPRPSPIAHPSAIMPGTLPLSNPNIHVGSAPERSTPEPMSRNSSGYSHQSWATEPVRYPPRFSPIPSYQQTAEMIPTPPPSMQHQQQILAGTGGWTSELPLMGSALQVDHNYPSPPLSSHGQLGSMDERLKYPDQGWDPELEPARYLHFGGHRVDVRDARHRLHESARLLPPYPHQYHLYHPNLSGPLIQHDGQVYVPAPRLGVYGNGTRTRSGSSPSRSNYADLGMRF</sequence>
<feature type="region of interest" description="Disordered" evidence="1">
    <location>
        <begin position="1062"/>
        <end position="1122"/>
    </location>
</feature>
<evidence type="ECO:0000313" key="3">
    <source>
        <dbReference type="EMBL" id="KAJ5494100.1"/>
    </source>
</evidence>
<feature type="compositionally biased region" description="Low complexity" evidence="1">
    <location>
        <begin position="911"/>
        <end position="922"/>
    </location>
</feature>
<dbReference type="GO" id="GO:0043531">
    <property type="term" value="F:ADP binding"/>
    <property type="evidence" value="ECO:0007669"/>
    <property type="project" value="InterPro"/>
</dbReference>
<dbReference type="OrthoDB" id="5086500at2759"/>
<reference evidence="3" key="2">
    <citation type="journal article" date="2023" name="IMA Fungus">
        <title>Comparative genomic study of the Penicillium genus elucidates a diverse pangenome and 15 lateral gene transfer events.</title>
        <authorList>
            <person name="Petersen C."/>
            <person name="Sorensen T."/>
            <person name="Nielsen M.R."/>
            <person name="Sondergaard T.E."/>
            <person name="Sorensen J.L."/>
            <person name="Fitzpatrick D.A."/>
            <person name="Frisvad J.C."/>
            <person name="Nielsen K.L."/>
        </authorList>
    </citation>
    <scope>NUCLEOTIDE SEQUENCE</scope>
    <source>
        <strain evidence="3">IBT 29495</strain>
    </source>
</reference>
<protein>
    <recommendedName>
        <fullName evidence="2">NB-ARC domain-containing protein</fullName>
    </recommendedName>
</protein>